<feature type="transmembrane region" description="Helical" evidence="1">
    <location>
        <begin position="262"/>
        <end position="288"/>
    </location>
</feature>
<dbReference type="EMBL" id="JX649887">
    <property type="protein sequence ID" value="AGC71921.1"/>
    <property type="molecule type" value="Genomic_DNA"/>
</dbReference>
<protein>
    <recommendedName>
        <fullName evidence="3">Phage tail tape measure protein</fullName>
    </recommendedName>
</protein>
<sequence length="520" mass="53873">MIGAVKSGLGLLVDGAVRAGEGLANIVTKTVETAGALNDTSVALGVTTDAIQELGYAAKLNGSSVEGMADGIRKLSINMAAAASGSEEAAQTFRRLGVQITANGKLREADEVFGDLAEKFKAMPDGARKVATAVDLFGKSGAALIPTLQAGRDGLAELRQEARELGIVLDKDTIAAGDDLGDTWDKLKAAADGLRYSIGGPLLSGFKELLDSMVRWIKANRELIAQRLRSVMRGIAGAIKAVGVGLDLVWRALNFVIAQWKLFAALIVGSLAAIAIANAGAVISFIALGAAAIGSAIAAAAAWVVAAAPFIALAALIAIVLLALEDLWVFLHGGKSLIGDVGKELAKLVSDFIDQGPKAGEHWMLKILRSVLLYLRFVGKFWSFLFGKIFDGVSWMAGKIEGLITRLAKLAALANAKWDITGTLKRGGNAVLGAALGALDSAGVAVGNAAEGATQRLFAPKTPMMSAAPAQSKSITATYAPIINQLPGQSATDVANESQRLWSEWMSSEIEGASAAVGTR</sequence>
<keyword evidence="1" id="KW-0812">Transmembrane</keyword>
<proteinExistence type="predicted"/>
<keyword evidence="1" id="KW-0472">Membrane</keyword>
<keyword evidence="1" id="KW-1133">Transmembrane helix</keyword>
<evidence type="ECO:0008006" key="3">
    <source>
        <dbReference type="Google" id="ProtNLM"/>
    </source>
</evidence>
<feature type="transmembrane region" description="Helical" evidence="1">
    <location>
        <begin position="300"/>
        <end position="324"/>
    </location>
</feature>
<evidence type="ECO:0000256" key="1">
    <source>
        <dbReference type="SAM" id="Phobius"/>
    </source>
</evidence>
<accession>L7VX22</accession>
<organism evidence="2">
    <name type="scientific">uncultured bacterium A1Q1_fos_25</name>
    <dbReference type="NCBI Taxonomy" id="1256569"/>
    <lineage>
        <taxon>Bacteria</taxon>
        <taxon>environmental samples</taxon>
    </lineage>
</organism>
<evidence type="ECO:0000313" key="2">
    <source>
        <dbReference type="EMBL" id="AGC71921.1"/>
    </source>
</evidence>
<reference evidence="2" key="1">
    <citation type="submission" date="2012-09" db="EMBL/GenBank/DDBJ databases">
        <title>Metagenomic Characterization of a Microbial Community in Wastewater Detects High Levels of Antibiotic Resistance.</title>
        <authorList>
            <person name="Abrams M."/>
            <person name="Caldwell A."/>
            <person name="Vandaei E."/>
            <person name="Lee W."/>
            <person name="Perrott J."/>
            <person name="Khan S.Y."/>
            <person name="Ta J."/>
            <person name="Romero D."/>
            <person name="Nguyen V."/>
            <person name="Pourmand N."/>
            <person name="Ouverney C.C."/>
        </authorList>
    </citation>
    <scope>NUCLEOTIDE SEQUENCE</scope>
</reference>
<dbReference type="AlphaFoldDB" id="L7VX22"/>
<name>L7VX22_9BACT</name>